<evidence type="ECO:0000313" key="2">
    <source>
        <dbReference type="EMBL" id="RRT35176.1"/>
    </source>
</evidence>
<gene>
    <name evidence="2" type="ORF">B296_00025073</name>
</gene>
<comment type="caution">
    <text evidence="2">The sequence shown here is derived from an EMBL/GenBank/DDBJ whole genome shotgun (WGS) entry which is preliminary data.</text>
</comment>
<sequence>MRLRLQLRRRGGDDSGWWLRGWSKGSDYGWRGLWLWLRLLEQGIGGYAWVEQQPRAADGKGGDCGKEVTVVGCSGCSGRVAATVKKGEGKSNVAAGSIVEEEGRKEG</sequence>
<proteinExistence type="predicted"/>
<feature type="region of interest" description="Disordered" evidence="1">
    <location>
        <begin position="88"/>
        <end position="107"/>
    </location>
</feature>
<protein>
    <submittedName>
        <fullName evidence="2">Uncharacterized protein</fullName>
    </submittedName>
</protein>
<dbReference type="AlphaFoldDB" id="A0A426X6R2"/>
<accession>A0A426X6R2</accession>
<evidence type="ECO:0000313" key="3">
    <source>
        <dbReference type="Proteomes" id="UP000287651"/>
    </source>
</evidence>
<dbReference type="EMBL" id="AMZH03025444">
    <property type="protein sequence ID" value="RRT35176.1"/>
    <property type="molecule type" value="Genomic_DNA"/>
</dbReference>
<evidence type="ECO:0000256" key="1">
    <source>
        <dbReference type="SAM" id="MobiDB-lite"/>
    </source>
</evidence>
<dbReference type="Proteomes" id="UP000287651">
    <property type="component" value="Unassembled WGS sequence"/>
</dbReference>
<reference evidence="2 3" key="1">
    <citation type="journal article" date="2014" name="Agronomy (Basel)">
        <title>A Draft Genome Sequence for Ensete ventricosum, the Drought-Tolerant Tree Against Hunger.</title>
        <authorList>
            <person name="Harrison J."/>
            <person name="Moore K.A."/>
            <person name="Paszkiewicz K."/>
            <person name="Jones T."/>
            <person name="Grant M."/>
            <person name="Ambacheew D."/>
            <person name="Muzemil S."/>
            <person name="Studholme D.J."/>
        </authorList>
    </citation>
    <scope>NUCLEOTIDE SEQUENCE [LARGE SCALE GENOMIC DNA]</scope>
</reference>
<organism evidence="2 3">
    <name type="scientific">Ensete ventricosum</name>
    <name type="common">Abyssinian banana</name>
    <name type="synonym">Musa ensete</name>
    <dbReference type="NCBI Taxonomy" id="4639"/>
    <lineage>
        <taxon>Eukaryota</taxon>
        <taxon>Viridiplantae</taxon>
        <taxon>Streptophyta</taxon>
        <taxon>Embryophyta</taxon>
        <taxon>Tracheophyta</taxon>
        <taxon>Spermatophyta</taxon>
        <taxon>Magnoliopsida</taxon>
        <taxon>Liliopsida</taxon>
        <taxon>Zingiberales</taxon>
        <taxon>Musaceae</taxon>
        <taxon>Ensete</taxon>
    </lineage>
</organism>
<name>A0A426X6R2_ENSVE</name>